<comment type="caution">
    <text evidence="2">The sequence shown here is derived from an EMBL/GenBank/DDBJ whole genome shotgun (WGS) entry which is preliminary data.</text>
</comment>
<keyword evidence="2" id="KW-0449">Lipoprotein</keyword>
<dbReference type="SUPFAM" id="SSF159594">
    <property type="entry name" value="XCC0632-like"/>
    <property type="match status" value="1"/>
</dbReference>
<accession>A0A9X3TXH9</accession>
<dbReference type="InterPro" id="IPR005586">
    <property type="entry name" value="ABC_trans_aux"/>
</dbReference>
<dbReference type="Proteomes" id="UP001141619">
    <property type="component" value="Unassembled WGS sequence"/>
</dbReference>
<reference evidence="2" key="2">
    <citation type="journal article" date="2023" name="Syst. Appl. Microbiol.">
        <title>Govania unica gen. nov., sp. nov., a rare biosphere bacterium that represents a novel family in the class Alphaproteobacteria.</title>
        <authorList>
            <person name="Vandamme P."/>
            <person name="Peeters C."/>
            <person name="Hettiarachchi A."/>
            <person name="Cnockaert M."/>
            <person name="Carlier A."/>
        </authorList>
    </citation>
    <scope>NUCLEOTIDE SEQUENCE</scope>
    <source>
        <strain evidence="2">LMG 31809</strain>
    </source>
</reference>
<gene>
    <name evidence="2" type="ORF">NYP16_05635</name>
</gene>
<reference evidence="2" key="1">
    <citation type="submission" date="2022-08" db="EMBL/GenBank/DDBJ databases">
        <authorList>
            <person name="Vandamme P."/>
            <person name="Hettiarachchi A."/>
            <person name="Peeters C."/>
            <person name="Cnockaert M."/>
            <person name="Carlier A."/>
        </authorList>
    </citation>
    <scope>NUCLEOTIDE SEQUENCE</scope>
    <source>
        <strain evidence="2">LMG 31809</strain>
    </source>
</reference>
<dbReference type="Gene3D" id="3.40.50.10610">
    <property type="entry name" value="ABC-type transport auxiliary lipoprotein component"/>
    <property type="match status" value="1"/>
</dbReference>
<keyword evidence="3" id="KW-1185">Reference proteome</keyword>
<organism evidence="2 3">
    <name type="scientific">Govanella unica</name>
    <dbReference type="NCBI Taxonomy" id="2975056"/>
    <lineage>
        <taxon>Bacteria</taxon>
        <taxon>Pseudomonadati</taxon>
        <taxon>Pseudomonadota</taxon>
        <taxon>Alphaproteobacteria</taxon>
        <taxon>Emcibacterales</taxon>
        <taxon>Govanellaceae</taxon>
        <taxon>Govanella</taxon>
    </lineage>
</organism>
<dbReference type="PROSITE" id="PS51257">
    <property type="entry name" value="PROKAR_LIPOPROTEIN"/>
    <property type="match status" value="1"/>
</dbReference>
<sequence length="215" mass="22726">MTPMTRIATGGLCAAILVVISGCGPLISVGGDKNPPIIYTLSPAEPVGSLDRPPLPVTLVVSEPSASDALDSRRLALMPSELQIQYYAGARWSDRAPALIQNLLVSAFTGIVANVTANSMPVTPDYRLTSRLVSFETHYPTANKPVAVVALDLQLFSARPLALVATTRITNEQTASADKTDAVARAFNNASQVTAQAAVTWAYDEMAKQATQGEK</sequence>
<dbReference type="AlphaFoldDB" id="A0A9X3TXH9"/>
<dbReference type="EMBL" id="JANWOI010000002">
    <property type="protein sequence ID" value="MDA5193434.1"/>
    <property type="molecule type" value="Genomic_DNA"/>
</dbReference>
<evidence type="ECO:0000313" key="3">
    <source>
        <dbReference type="Proteomes" id="UP001141619"/>
    </source>
</evidence>
<dbReference type="Pfam" id="PF03886">
    <property type="entry name" value="ABC_trans_aux"/>
    <property type="match status" value="1"/>
</dbReference>
<evidence type="ECO:0000313" key="2">
    <source>
        <dbReference type="EMBL" id="MDA5193434.1"/>
    </source>
</evidence>
<dbReference type="RefSeq" id="WP_274943137.1">
    <property type="nucleotide sequence ID" value="NZ_JANWOI010000002.1"/>
</dbReference>
<evidence type="ECO:0000259" key="1">
    <source>
        <dbReference type="Pfam" id="PF03886"/>
    </source>
</evidence>
<name>A0A9X3TXH9_9PROT</name>
<proteinExistence type="predicted"/>
<feature type="domain" description="ABC-type transport auxiliary lipoprotein component" evidence="1">
    <location>
        <begin position="39"/>
        <end position="196"/>
    </location>
</feature>
<protein>
    <submittedName>
        <fullName evidence="2">ABC-type transport auxiliary lipoprotein family protein</fullName>
    </submittedName>
</protein>